<dbReference type="SUPFAM" id="SSF50985">
    <property type="entry name" value="RCC1/BLIP-II"/>
    <property type="match status" value="1"/>
</dbReference>
<dbReference type="Proteomes" id="UP000444721">
    <property type="component" value="Unassembled WGS sequence"/>
</dbReference>
<dbReference type="PANTHER" id="PTHR45982">
    <property type="entry name" value="REGULATOR OF CHROMOSOME CONDENSATION"/>
    <property type="match status" value="1"/>
</dbReference>
<evidence type="ECO:0000313" key="2">
    <source>
        <dbReference type="EMBL" id="KAF0973757.1"/>
    </source>
</evidence>
<protein>
    <submittedName>
        <fullName evidence="2">Uncharacterized protein</fullName>
    </submittedName>
</protein>
<evidence type="ECO:0000256" key="1">
    <source>
        <dbReference type="SAM" id="MobiDB-lite"/>
    </source>
</evidence>
<proteinExistence type="predicted"/>
<dbReference type="OrthoDB" id="5370059at2759"/>
<feature type="region of interest" description="Disordered" evidence="1">
    <location>
        <begin position="1"/>
        <end position="46"/>
    </location>
</feature>
<dbReference type="RefSeq" id="XP_044558470.1">
    <property type="nucleotide sequence ID" value="XM_044710857.1"/>
</dbReference>
<comment type="caution">
    <text evidence="2">The sequence shown here is derived from an EMBL/GenBank/DDBJ whole genome shotgun (WGS) entry which is preliminary data.</text>
</comment>
<feature type="region of interest" description="Disordered" evidence="1">
    <location>
        <begin position="92"/>
        <end position="129"/>
    </location>
</feature>
<reference evidence="2 3" key="1">
    <citation type="journal article" date="2019" name="Sci. Rep.">
        <title>Nanopore sequencing improves the draft genome of the human pathogenic amoeba Naegleria fowleri.</title>
        <authorList>
            <person name="Liechti N."/>
            <person name="Schurch N."/>
            <person name="Bruggmann R."/>
            <person name="Wittwer M."/>
        </authorList>
    </citation>
    <scope>NUCLEOTIDE SEQUENCE [LARGE SCALE GENOMIC DNA]</scope>
    <source>
        <strain evidence="2 3">ATCC 30894</strain>
    </source>
</reference>
<sequence>MGQRLSSSKDKSSSSSCSSSSSSSEGYLSSHKHCSSKNSKSSSSSSLSTTCKQQVLLTFGLEINMQNFKNIEPVKFISMASTTTIGHSLHASTIHQNHHSSPSSSIKKKLRRDSKNSNSSSSSSSSSSSHHEIGREIAFYKFQALNEIESFSIKSVSSGKGFAALLTHDGRLFACGKLPYTSETELSELHRVFAWNNKKEKVELFSEVACGMYFMMVLSQDRKSLLSAGQNECGQRGIGRGGVLDFKECCFKNLEKKSTCANIKKITCGYQHTMILMNDDNFIGTGCSFQNQLGTIDSGICYEFMELDRPKTANCKIIDVQAGFFFTVCLDEMGMVYVTGLRAHSNLVDAHHWTMLSTFVNNPVESMCVSCSNSFFVTKSGTTFTNLNFDNIPSNNENLIPLSPQMGTIKKVFGKETFFAVNTNNEVFVSSSNGAQGLPSTTNSSKQYWIKHTPLMQQAVMCDDISVLDAFTFCVYILTRDEGVLKANLMTILRTQHQPKDDENDKNYFFDIEVKH</sequence>
<organism evidence="2 3">
    <name type="scientific">Naegleria fowleri</name>
    <name type="common">Brain eating amoeba</name>
    <dbReference type="NCBI Taxonomy" id="5763"/>
    <lineage>
        <taxon>Eukaryota</taxon>
        <taxon>Discoba</taxon>
        <taxon>Heterolobosea</taxon>
        <taxon>Tetramitia</taxon>
        <taxon>Eutetramitia</taxon>
        <taxon>Vahlkampfiidae</taxon>
        <taxon>Naegleria</taxon>
    </lineage>
</organism>
<dbReference type="PANTHER" id="PTHR45982:SF4">
    <property type="entry name" value="PHR DOMAIN-CONTAINING PROTEIN"/>
    <property type="match status" value="1"/>
</dbReference>
<dbReference type="EMBL" id="VFQX01000058">
    <property type="protein sequence ID" value="KAF0973757.1"/>
    <property type="molecule type" value="Genomic_DNA"/>
</dbReference>
<feature type="compositionally biased region" description="Low complexity" evidence="1">
    <location>
        <begin position="36"/>
        <end position="46"/>
    </location>
</feature>
<name>A0A6A5B8N2_NAEFO</name>
<gene>
    <name evidence="2" type="ORF">FDP41_007144</name>
</gene>
<accession>A0A6A5B8N2</accession>
<dbReference type="InterPro" id="IPR051553">
    <property type="entry name" value="Ran_GTPase-activating"/>
</dbReference>
<dbReference type="InterPro" id="IPR009091">
    <property type="entry name" value="RCC1/BLIP-II"/>
</dbReference>
<dbReference type="OMA" id="IDSGICY"/>
<dbReference type="VEuPathDB" id="AmoebaDB:NfTy_009130"/>
<dbReference type="GeneID" id="68114362"/>
<dbReference type="Gene3D" id="2.130.10.30">
    <property type="entry name" value="Regulator of chromosome condensation 1/beta-lactamase-inhibitor protein II"/>
    <property type="match status" value="1"/>
</dbReference>
<dbReference type="VEuPathDB" id="AmoebaDB:NF0075830"/>
<keyword evidence="3" id="KW-1185">Reference proteome</keyword>
<feature type="compositionally biased region" description="Low complexity" evidence="1">
    <location>
        <begin position="116"/>
        <end position="128"/>
    </location>
</feature>
<feature type="compositionally biased region" description="Low complexity" evidence="1">
    <location>
        <begin position="13"/>
        <end position="29"/>
    </location>
</feature>
<dbReference type="VEuPathDB" id="AmoebaDB:FDP41_007144"/>
<evidence type="ECO:0000313" key="3">
    <source>
        <dbReference type="Proteomes" id="UP000444721"/>
    </source>
</evidence>
<dbReference type="AlphaFoldDB" id="A0A6A5B8N2"/>